<comment type="similarity">
    <text evidence="3">Belongs to the mycobacterial A85 antigen family.</text>
</comment>
<comment type="catalytic activity">
    <reaction evidence="10">
        <text>an acyl-CoA + a 1,2-diacyl-sn-glycerol = a triacyl-sn-glycerol + CoA</text>
        <dbReference type="Rhea" id="RHEA:10868"/>
        <dbReference type="ChEBI" id="CHEBI:17815"/>
        <dbReference type="ChEBI" id="CHEBI:57287"/>
        <dbReference type="ChEBI" id="CHEBI:58342"/>
        <dbReference type="ChEBI" id="CHEBI:64615"/>
        <dbReference type="EC" id="2.3.1.20"/>
    </reaction>
</comment>
<evidence type="ECO:0000313" key="12">
    <source>
        <dbReference type="Proteomes" id="UP000252015"/>
    </source>
</evidence>
<protein>
    <recommendedName>
        <fullName evidence="9">Acyl-CoA:diacylglycerol acyltransferase</fullName>
        <ecNumber evidence="4">2.3.1.122</ecNumber>
        <ecNumber evidence="5">2.3.1.20</ecNumber>
    </recommendedName>
</protein>
<dbReference type="EMBL" id="UEGW01000001">
    <property type="protein sequence ID" value="SRX92237.1"/>
    <property type="molecule type" value="Genomic_DNA"/>
</dbReference>
<evidence type="ECO:0000256" key="10">
    <source>
        <dbReference type="ARBA" id="ARBA00048109"/>
    </source>
</evidence>
<evidence type="ECO:0000256" key="4">
    <source>
        <dbReference type="ARBA" id="ARBA00012820"/>
    </source>
</evidence>
<evidence type="ECO:0000256" key="6">
    <source>
        <dbReference type="ARBA" id="ARBA00022525"/>
    </source>
</evidence>
<evidence type="ECO:0000256" key="8">
    <source>
        <dbReference type="ARBA" id="ARBA00023315"/>
    </source>
</evidence>
<reference evidence="11 12" key="1">
    <citation type="submission" date="2018-05" db="EMBL/GenBank/DDBJ databases">
        <authorList>
            <consortium name="IHU Genomes"/>
        </authorList>
    </citation>
    <scope>NUCLEOTIDE SEQUENCE [LARGE SCALE GENOMIC DNA]</scope>
    <source>
        <strain evidence="11 12">P7336</strain>
    </source>
</reference>
<evidence type="ECO:0000256" key="7">
    <source>
        <dbReference type="ARBA" id="ARBA00022679"/>
    </source>
</evidence>
<proteinExistence type="inferred from homology"/>
<dbReference type="PANTHER" id="PTHR48098:SF1">
    <property type="entry name" value="DIACYLGLYCEROL ACYLTRANSFERASE_MYCOLYLTRANSFERASE AG85A"/>
    <property type="match status" value="1"/>
</dbReference>
<keyword evidence="6" id="KW-0964">Secreted</keyword>
<evidence type="ECO:0000256" key="1">
    <source>
        <dbReference type="ARBA" id="ARBA00000697"/>
    </source>
</evidence>
<dbReference type="GO" id="GO:0004144">
    <property type="term" value="F:diacylglycerol O-acyltransferase activity"/>
    <property type="evidence" value="ECO:0007669"/>
    <property type="project" value="UniProtKB-EC"/>
</dbReference>
<dbReference type="PROSITE" id="PS51318">
    <property type="entry name" value="TAT"/>
    <property type="match status" value="1"/>
</dbReference>
<keyword evidence="12" id="KW-1185">Reference proteome</keyword>
<evidence type="ECO:0000256" key="3">
    <source>
        <dbReference type="ARBA" id="ARBA00005874"/>
    </source>
</evidence>
<evidence type="ECO:0000256" key="2">
    <source>
        <dbReference type="ARBA" id="ARBA00004613"/>
    </source>
</evidence>
<dbReference type="PANTHER" id="PTHR48098">
    <property type="entry name" value="ENTEROCHELIN ESTERASE-RELATED"/>
    <property type="match status" value="1"/>
</dbReference>
<comment type="catalytic activity">
    <reaction evidence="1">
        <text>2 alpha,alpha'-trehalose 6-mycolate = alpha,alpha'-trehalose 6,6'-bismycolate + alpha,alpha-trehalose</text>
        <dbReference type="Rhea" id="RHEA:23472"/>
        <dbReference type="ChEBI" id="CHEBI:16551"/>
        <dbReference type="ChEBI" id="CHEBI:18195"/>
        <dbReference type="ChEBI" id="CHEBI:18234"/>
        <dbReference type="EC" id="2.3.1.122"/>
    </reaction>
</comment>
<sequence length="286" mass="29701">MMSLMLELSRRALLRLGAGATLGATGVWALSGLLDPSESPATPTPIEPVAGGSAFPTRVSGSFISAARGGIETNWIIARPPGQTGMLRPVIALHGKDSDAAGVMGLGVEEGLAEVVRAGRAPFAVVSVDGGNSYWHRRANGEDSGAMVLDELLPLLSTMGLDTSRVGFMGWSMGGYGAMLLGARLGPQRTAGICAVSPALYTSYAGSAAGAFDSFDDWVQNSVFGLSALSSIPLRVDCGTGDRFYPATRQFVAQLQTPPAGGFPPGEHDVAFWRAQLPAELAWMTS</sequence>
<dbReference type="InterPro" id="IPR000801">
    <property type="entry name" value="Esterase-like"/>
</dbReference>
<dbReference type="STRING" id="29313.BHQ16_15400"/>
<dbReference type="EC" id="2.3.1.20" evidence="5"/>
<evidence type="ECO:0000256" key="9">
    <source>
        <dbReference type="ARBA" id="ARBA00032572"/>
    </source>
</evidence>
<dbReference type="EC" id="2.3.1.122" evidence="4"/>
<dbReference type="InterPro" id="IPR006311">
    <property type="entry name" value="TAT_signal"/>
</dbReference>
<dbReference type="InterPro" id="IPR029058">
    <property type="entry name" value="AB_hydrolase_fold"/>
</dbReference>
<accession>A0A375YTR6</accession>
<dbReference type="GO" id="GO:0050348">
    <property type="term" value="F:trehalose O-mycolyltransferase activity"/>
    <property type="evidence" value="ECO:0007669"/>
    <property type="project" value="UniProtKB-EC"/>
</dbReference>
<dbReference type="SUPFAM" id="SSF53474">
    <property type="entry name" value="alpha/beta-Hydrolases"/>
    <property type="match status" value="1"/>
</dbReference>
<dbReference type="Pfam" id="PF00756">
    <property type="entry name" value="Esterase"/>
    <property type="match status" value="1"/>
</dbReference>
<gene>
    <name evidence="11" type="ORF">MSP7336_00462</name>
</gene>
<keyword evidence="8" id="KW-0012">Acyltransferase</keyword>
<dbReference type="AlphaFoldDB" id="A0A375YTR6"/>
<dbReference type="GO" id="GO:0005576">
    <property type="term" value="C:extracellular region"/>
    <property type="evidence" value="ECO:0007669"/>
    <property type="project" value="UniProtKB-SubCell"/>
</dbReference>
<dbReference type="Gene3D" id="3.40.50.1820">
    <property type="entry name" value="alpha/beta hydrolase"/>
    <property type="match status" value="1"/>
</dbReference>
<dbReference type="Proteomes" id="UP000252015">
    <property type="component" value="Unassembled WGS sequence"/>
</dbReference>
<name>A0A375YTR6_MYCSH</name>
<keyword evidence="7" id="KW-0808">Transferase</keyword>
<evidence type="ECO:0000313" key="11">
    <source>
        <dbReference type="EMBL" id="SRX92237.1"/>
    </source>
</evidence>
<comment type="subcellular location">
    <subcellularLocation>
        <location evidence="2">Secreted</location>
    </subcellularLocation>
</comment>
<evidence type="ECO:0000256" key="5">
    <source>
        <dbReference type="ARBA" id="ARBA00013244"/>
    </source>
</evidence>
<dbReference type="RefSeq" id="WP_244917399.1">
    <property type="nucleotide sequence ID" value="NZ_UEGW01000001.1"/>
</dbReference>
<dbReference type="InterPro" id="IPR050583">
    <property type="entry name" value="Mycobacterial_A85_antigen"/>
</dbReference>
<organism evidence="11 12">
    <name type="scientific">Mycobacterium shimoidei</name>
    <dbReference type="NCBI Taxonomy" id="29313"/>
    <lineage>
        <taxon>Bacteria</taxon>
        <taxon>Bacillati</taxon>
        <taxon>Actinomycetota</taxon>
        <taxon>Actinomycetes</taxon>
        <taxon>Mycobacteriales</taxon>
        <taxon>Mycobacteriaceae</taxon>
        <taxon>Mycobacterium</taxon>
    </lineage>
</organism>